<dbReference type="EMBL" id="KB456292">
    <property type="protein sequence ID" value="EMF07887.1"/>
    <property type="molecule type" value="Genomic_DNA"/>
</dbReference>
<dbReference type="OrthoDB" id="5355526at2759"/>
<accession>M3CUP6</accession>
<name>M3CUP6_SPHMS</name>
<proteinExistence type="predicted"/>
<sequence>MCIQVIERYSICKCLYYKHAVDPCPSTRQRGHVLREKTVLVGYACETHSRSRAIQAYLHSLPVQPDSGYSS</sequence>
<dbReference type="Proteomes" id="UP000016931">
    <property type="component" value="Unassembled WGS sequence"/>
</dbReference>
<reference evidence="1 2" key="1">
    <citation type="journal article" date="2012" name="PLoS Pathog.">
        <title>Diverse lifestyles and strategies of plant pathogenesis encoded in the genomes of eighteen Dothideomycetes fungi.</title>
        <authorList>
            <person name="Ohm R.A."/>
            <person name="Feau N."/>
            <person name="Henrissat B."/>
            <person name="Schoch C.L."/>
            <person name="Horwitz B.A."/>
            <person name="Barry K.W."/>
            <person name="Condon B.J."/>
            <person name="Copeland A.C."/>
            <person name="Dhillon B."/>
            <person name="Glaser F."/>
            <person name="Hesse C.N."/>
            <person name="Kosti I."/>
            <person name="LaButti K."/>
            <person name="Lindquist E.A."/>
            <person name="Lucas S."/>
            <person name="Salamov A.A."/>
            <person name="Bradshaw R.E."/>
            <person name="Ciuffetti L."/>
            <person name="Hamelin R.C."/>
            <person name="Kema G.H.J."/>
            <person name="Lawrence C."/>
            <person name="Scott J.A."/>
            <person name="Spatafora J.W."/>
            <person name="Turgeon B.G."/>
            <person name="de Wit P.J.G.M."/>
            <person name="Zhong S."/>
            <person name="Goodwin S.B."/>
            <person name="Grigoriev I.V."/>
        </authorList>
    </citation>
    <scope>NUCLEOTIDE SEQUENCE [LARGE SCALE GENOMIC DNA]</scope>
    <source>
        <strain evidence="1 2">SO2202</strain>
    </source>
</reference>
<feature type="non-terminal residue" evidence="1">
    <location>
        <position position="71"/>
    </location>
</feature>
<protein>
    <submittedName>
        <fullName evidence="1">Uncharacterized protein</fullName>
    </submittedName>
</protein>
<dbReference type="GeneID" id="27905445"/>
<keyword evidence="2" id="KW-1185">Reference proteome</keyword>
<dbReference type="HOGENOM" id="CLU_162820_0_0_1"/>
<organism evidence="1 2">
    <name type="scientific">Sphaerulina musiva (strain SO2202)</name>
    <name type="common">Poplar stem canker fungus</name>
    <name type="synonym">Septoria musiva</name>
    <dbReference type="NCBI Taxonomy" id="692275"/>
    <lineage>
        <taxon>Eukaryota</taxon>
        <taxon>Fungi</taxon>
        <taxon>Dikarya</taxon>
        <taxon>Ascomycota</taxon>
        <taxon>Pezizomycotina</taxon>
        <taxon>Dothideomycetes</taxon>
        <taxon>Dothideomycetidae</taxon>
        <taxon>Mycosphaerellales</taxon>
        <taxon>Mycosphaerellaceae</taxon>
        <taxon>Sphaerulina</taxon>
    </lineage>
</organism>
<gene>
    <name evidence="1" type="ORF">SEPMUDRAFT_18766</name>
</gene>
<dbReference type="eggNOG" id="ENOG502SCZR">
    <property type="taxonomic scope" value="Eukaryota"/>
</dbReference>
<dbReference type="AlphaFoldDB" id="M3CUP6"/>
<evidence type="ECO:0000313" key="2">
    <source>
        <dbReference type="Proteomes" id="UP000016931"/>
    </source>
</evidence>
<evidence type="ECO:0000313" key="1">
    <source>
        <dbReference type="EMBL" id="EMF07887.1"/>
    </source>
</evidence>
<dbReference type="RefSeq" id="XP_016756008.1">
    <property type="nucleotide sequence ID" value="XM_016908308.1"/>
</dbReference>
<dbReference type="OMA" id="IDRCAAY"/>